<dbReference type="GO" id="GO:0043041">
    <property type="term" value="P:amino acid activation for nonribosomal peptide biosynthetic process"/>
    <property type="evidence" value="ECO:0007669"/>
    <property type="project" value="TreeGrafter"/>
</dbReference>
<evidence type="ECO:0000256" key="3">
    <source>
        <dbReference type="ARBA" id="ARBA00022553"/>
    </source>
</evidence>
<dbReference type="CDD" id="cd05918">
    <property type="entry name" value="A_NRPS_SidN3_like"/>
    <property type="match status" value="3"/>
</dbReference>
<dbReference type="SUPFAM" id="SSF52777">
    <property type="entry name" value="CoA-dependent acyltransferases"/>
    <property type="match status" value="12"/>
</dbReference>
<dbReference type="PROSITE" id="PS00455">
    <property type="entry name" value="AMP_BINDING"/>
    <property type="match status" value="2"/>
</dbReference>
<comment type="similarity">
    <text evidence="5">Belongs to the NRP synthetase family.</text>
</comment>
<dbReference type="Pfam" id="PF00501">
    <property type="entry name" value="AMP-binding"/>
    <property type="match status" value="3"/>
</dbReference>
<dbReference type="FunFam" id="3.30.300.30:FF:000015">
    <property type="entry name" value="Nonribosomal peptide synthase SidD"/>
    <property type="match status" value="1"/>
</dbReference>
<feature type="region of interest" description="Disordered" evidence="6">
    <location>
        <begin position="3755"/>
        <end position="3775"/>
    </location>
</feature>
<dbReference type="NCBIfam" id="NF003417">
    <property type="entry name" value="PRK04813.1"/>
    <property type="match status" value="3"/>
</dbReference>
<evidence type="ECO:0000256" key="5">
    <source>
        <dbReference type="ARBA" id="ARBA00029454"/>
    </source>
</evidence>
<dbReference type="FunFam" id="3.30.300.30:FF:000033">
    <property type="entry name" value="Nonribosomal siderophore peptide synthase SidC"/>
    <property type="match status" value="1"/>
</dbReference>
<dbReference type="NCBIfam" id="TIGR01733">
    <property type="entry name" value="AA-adenyl-dom"/>
    <property type="match status" value="3"/>
</dbReference>
<organism evidence="8 9">
    <name type="scientific">Colletotrichum kahawae</name>
    <name type="common">Coffee berry disease fungus</name>
    <dbReference type="NCBI Taxonomy" id="34407"/>
    <lineage>
        <taxon>Eukaryota</taxon>
        <taxon>Fungi</taxon>
        <taxon>Dikarya</taxon>
        <taxon>Ascomycota</taxon>
        <taxon>Pezizomycotina</taxon>
        <taxon>Sordariomycetes</taxon>
        <taxon>Hypocreomycetidae</taxon>
        <taxon>Glomerellales</taxon>
        <taxon>Glomerellaceae</taxon>
        <taxon>Colletotrichum</taxon>
        <taxon>Colletotrichum gloeosporioides species complex</taxon>
    </lineage>
</organism>
<evidence type="ECO:0000313" key="8">
    <source>
        <dbReference type="EMBL" id="KAK2777967.1"/>
    </source>
</evidence>
<evidence type="ECO:0000259" key="7">
    <source>
        <dbReference type="PROSITE" id="PS50075"/>
    </source>
</evidence>
<feature type="domain" description="Carrier" evidence="7">
    <location>
        <begin position="3225"/>
        <end position="3301"/>
    </location>
</feature>
<dbReference type="SUPFAM" id="SSF47336">
    <property type="entry name" value="ACP-like"/>
    <property type="match status" value="6"/>
</dbReference>
<dbReference type="InterPro" id="IPR000873">
    <property type="entry name" value="AMP-dep_synth/lig_dom"/>
</dbReference>
<feature type="domain" description="Carrier" evidence="7">
    <location>
        <begin position="1601"/>
        <end position="1678"/>
    </location>
</feature>
<dbReference type="GO" id="GO:0031177">
    <property type="term" value="F:phosphopantetheine binding"/>
    <property type="evidence" value="ECO:0007669"/>
    <property type="project" value="InterPro"/>
</dbReference>
<evidence type="ECO:0000256" key="4">
    <source>
        <dbReference type="ARBA" id="ARBA00022598"/>
    </source>
</evidence>
<dbReference type="InterPro" id="IPR020806">
    <property type="entry name" value="PKS_PP-bd"/>
</dbReference>
<proteinExistence type="inferred from homology"/>
<dbReference type="Gene3D" id="1.10.1200.10">
    <property type="entry name" value="ACP-like"/>
    <property type="match status" value="6"/>
</dbReference>
<sequence length="4888" mass="538172">MNDTEPEPELKLSILNPHPQRVPGPRLLHELVHVSSDDSILAIHSLDAQGRESTWSYSQLHRSADVLAARISAVATNRPKDEEFIVPLLVPQCPQLYISMLAILKAGGAFCPLHLDAPPERVRFILRDVAAKVVIVSRDLASKIPQDDQERTILIVDEDGIENSPVPTIPELEMTPLRLAYVMYTSGSTGTPKGVGVSHEAATQSLLAHNKHIPSFRRFFQFASPTFDVSVVEIFFPLFRGCTLVTCDRGRMLNDLPDVIRTLQVDACELTPTVAGSLLRLRQNAPGLRLLLTIGEMLTEAVVNEFGGSEEVESILWGMYGPTEAAIHCTLRPEYPTTCPASNIGFPLESVSCFVAAIPDEDTHYEFKILPLGENGELVVGGHQLANGYLNRPEQTSAAFFDTPFGRVYRTGDKAKMNPDGTMECLGRISDGQVKLRGQRIELGEVEQAAMRASGCHSAVAMVLAGILVAFCAMDDDASFNDRVEDILTTCAKWLPTFMVPGDVVLMTSFPRLPSGKIDRKLLKSDYEAAKISTPTSSSALTDPLLREVATAVSDLLGFEVSPSTQLGSSGVDSLMTIRLASALREKGFNVSATDVLESRNVSSLCSRLAASSGSMGEASAKHSEIPINQALEQHRDLDSIQSDIEAVYWCTPLQNAMLAETAVNSQAYCNWIELEIPTESTTHDAEKWIRDVASVNSIFRSGFIPLGRGFAQVVSHRLSESSIRHVEQLDRNFSISSDGEFLRPLRVQICKSDSDDGGSILLQIHHALYDGWSADMLLQDLSALARGESMKSHPQFQDVANFFSDPTTTRKLDDARSFWAENLLGWQRHGLPRLMSRLPETLEVLTTRRTLHISQVDLEDGAKQLQCHPQVFFQAALSWLWAGLQGQPDVVIGSVSSGRTIPVTNVERIMGPCISSTPLRVDLRGLISIADLIRAIHATNRQVLQHGILPLNEIKKVTGLSPGDPIYDVLFVYQESLYSQSRVSGQVREVAHQDFLETGLLVEIQPTANGPSCRITHHTNAISREHAILLVDQLESVVLHLLQNPKSHINTISENFTPDLRSIFNEAPSTLNDVPDLASIFERAADLSPDAIAVRFATSLEDDAVETVSYSELNASANKIARCLQDHGAKEGGIVGLVMEKSIPLYAAMLGILKAGCAYLPLLPSSPAERVRGILTQADVTLCIADSEVSATLTGVTNCHFIDVRRTDMSIISSDNLSIPPDPSRPAYVIYTSGTTGKPKGVVVTQLNIAGNLDVLSRIYPHTPTLRLLQACSQAFDVSVFEIFFTWKVGACLCSGTNDTLFEDLEWAIRFFECTHLSMTPTVASLVDPRNVPGVEFLVTAGEPMTTVVAKKWTGHLYQGYGPAETTNICTVKKMKLGDFIDHLGFSFENTSTIVLGSESLNPLPVGFAGELCFGGDQVAAGYLGMPELTNSKFVNHPQFGRIYRSGDMGRMLPDGSLMVLGRMDDQLKLRGQRIDTGEISSILTTSGLATSSAAVIVSRSNSPATQLAVFYVPTDDGHSEYTTLPIDDRLTNANRTLFGLLRSRLPAYMVPTYLFPISSIPLTSSGKIDRAAMQSSFRESSREYLDLAAGSNEGHDDENAWSDQEKTIALVLSQVLSISLEDITRWQPFAAVGLDSISAISLARALRGSFSAKISVSLILRSGSVARLAQEISTQQIEDDTQIMDAAASMFSDEYVEAVKDDFAKEGQVVSAVLPCTPLQEAMLSSTAGSSYSNQLIFKLSILELDMKGYWEEMCLRHGILRTCFITTRQSRRAVAQVVLSSWTMPWHTIEAESLREGADNHMRKLSSSLNSKIPPVSLAVIKSENKSHLSFVCHHALYDGVAVDVLLTEIEQLASGKPVQPPVDYLPVLHEILGSPDGTDAFWKTQFDSFKPAQHQLSVRAAQTIERQGPLVVTDLLEISLSTLQSVSKATGVSTLSFFQAVWSIFLSIVYSETDICFGNVMSGRALSHEGIDRLVAPCFNTLPIRIELPESAQFVTMLKMFQNLNPRLLERQFTPLRSVQNHVTKSGMQLFDSLLLLQQPRSERDASVWEVVEDTGAMDVPLVCEITPEPRTDSISIKLHCSSELMTPDALSSLLRVFLYLVAKAAKHPASSVPSRENLPLEIQELLESIVVDKTIDQDEQASEEGHNVSEDNKWNESEKQIRSVLAELSKTSVSKISRHTSIFQLGLDSINAVQLAAMLRDQGLQLSALDVIGFPTCARMAARLGQSTKQGTTLYDFAKFEREVGNTSLDDGVETVLPCTPLQCAMLSNFIQSGGKDYLNYMSFALNDDVSLDKARAAWDSLFGHHQILRTGFLPTQHRDASFAMLQYSAHGTGSPLVVHDNGKESFNVTKWKLDIAHSVLQSLESPPWAVALECLESGIIMHIIMHHALYDAFSLQLILRDLTIFLRGDRPSQHPPIDRALSTIMAGSAKEDSEEFWKQKSSEVVVNRFPTLTPLSEPSPELASTFKSASTNLGILTEKARQADVSVQTILEAAWTRVLSAYLGEEDVVFGVVLSGRIDDETEGVVFPCVNTVPVIAHNKSSNSELLQQMLGYHNELLKHQNTPLAQIQRWLGHPNSQVFDTLLVYQRMPEDGALDFPWKTISDEGNLDYPLSLEIEPLAGGEIQLRVTHRTDVLPAVQACHLVDQFDAILQHLAQNPTGIEDDLWTENSSVFSILPPLEPSIPSEEQFLHQFVESKSRTHPDKVALEFITGFHGEIPISKQWTFKELNEKGNQAANLLTQYSRVGYTIAIHFDKCPEACFSILGILKSGCAFLALDPSAPKARKEFILKDSGALALLTNTDVDFAVDQPILHIEDSVLDTASKEFSSPDSLDIQDNSYCLYTSGTTGTPKGCEITHENAVQAMKAFQRLFEGHWDETSKWLQFASFHFDVSVLEQYWSWSVGMTLVGAPRDLILDDLAGTIRNLAITHIDLTPSLARLLDPSEVPSLSRGVFITGGEALKQEILDVWGPVGVIYNAYGPTEATIGVTMYQRVPHNGRASNIGKQFDNVGSYVLKPGTDIPVMKGAVGELCVSGKLVGKGYLNRRELTQERFSVLKGFNERVYRTGDLVRLLHDGCFDFLGRADDQVKLRGQRLEIGEINHSIRTRVSEISDVATLVTKHGSLDKDMLVSFVSHRSTSNFKAELQVLNEPTTAALVRSVQKACRDTLPGYMVPSYIFQVPRIPLSPNNKADIKQLNQIFRTLTPEVLVQLSPSSRTTSEPTNEVQRQIVSTVQEFLGDDTPVSLSSNIFDLGVDSISALRLSRLMRKNGLSGAAPRVILRNPALGDLAEVLQQTNSESDGSGVHEARQLIQAFGHRFRSLAVQELSLPSDGDIEYVAPCTPLQEGMLSRFMSDQDEGAYFTAFRLKLSSEVSIERLKIACEQLVQSHAILRTSFIQTPAGFAQVALKSSVLSWRDLRTLEPAEVETQLASAMPSLIHKNSRCVPDPLELIVAQLGEETILVVNIFHALYDGVTFETMLRWVSDEYLQKEHQSAPSFLDTLAHGPLANYDSSRQFWTEHLSNCLFDTIPRLQGGDPSTIITRKKIYSARNLETLRRSLNVTLQSVVLALWTSVFKKHFPVNAATGVIVSGRSIDMDQIENTIGPLFNTLLFYAGLKEGDTWLSLIQKCHEFSTAVLQFQHVPLRNIQKWCTKSRGRPSFENLFVFQVEQARSAEPSGMWSIMDDYSVSDYPLAFEASSTPDGQLRIQIVAHRDVADEAMMESLFEEIDEAMVDVTSRATYSLPVSANVSRDASTAASPRTPLTSRPESIDGDFKDHELHLNISDFEWTPAALVLRKEIAALSGASEESITENMALLELGLDSIDLVKLSARLKHSGHNLTLSQLMKSQTIAAMSIILNRNKPASEDSKQQSSYEDLKTKLWKAVGSTDFEMEQVEAILPPTPLQESMIADMLQSDFEKYFNHDVLELGSGVDVDKLEQAWQHVVQRSPILRTVFVQIEDPYVEQTFAQVVSKSSHLSINKLQTRDVIEVQSVVDKHKRNARETQGHSNLLQLSIISGDDKSLLVLSISHALYDGWSLTLLHQDVAAAYQDQLGDRPQTEQFLQSLVQTPTDQSRKFWSQYLANTRPSLLSERQLSATSPGDHTYRTEAVSSAGLDRVVDFCKRHAVSLQVLGQACWASTLATLLSTLEVSFGVVLAGRDSEQAQALMFPTMNTVAVRCVLHGSATNFLRYLQETMGDIVEFQNYPLRKAQAVAGGRLFNTLFILQKNPESGPENPLMKSVQGSAATEFAVCAELEATSKNLIWRIAGQNAYVSEKMTNQLLHHLDRALQYIINSPEENLLRFEGNNVSICQLPSFQAERTAPADSSSRIPKSDEVTEWTATEKLLRRVLSQAAGVDESSTSKSHTLYNLGLDSISAIKVSALLRKEGLNLGVKALLTSTSIQSMAQQALSSTSTEIQQTPDIPSAGFELPSTIDSQPLLTSAGITEFHVDAILPPLPMQVYMVSAWQKSEGRVFYPEFSYRLQGSVTVDQLQGAWSATVESEPILRTCLIATGQRSLPFVQIVLRPDTDGPHKQIAVQGEASTSEVHTESCWPQVKLSAKQEDDKSWLLQLKLQHSLYDGFSLPALMHHLLSNIQGQDSKEIMELDLWRSFLGAHHHQKVKDDNKKFWTEYFEGITPTTSFKPDDTTKSLERVSLLQRSAVSGVANLQSSCSQAGVGLPALFFAAAAKTLQKSKILSSSLNTNDVVFGIYYANRSLAENLQPTFPTLNLVPLKVQTDETSNIMAIAQRVQEDLHLISSHSTVGLWEIKDWTGLEIDCFVNFLHLGDDDKEILQAGDVSFELVSNGDEIEGLTKTNGDAGISSSVSARWLAGSAARDAFPDAVDIEASIKEGAMDIGVFGSAAKVSPSSAGELISVLSCILQEL</sequence>
<dbReference type="PROSITE" id="PS00012">
    <property type="entry name" value="PHOSPHOPANTETHEINE"/>
    <property type="match status" value="4"/>
</dbReference>
<keyword evidence="9" id="KW-1185">Reference proteome</keyword>
<feature type="domain" description="Carrier" evidence="7">
    <location>
        <begin position="4344"/>
        <end position="4417"/>
    </location>
</feature>
<dbReference type="GO" id="GO:0010106">
    <property type="term" value="P:cellular response to iron ion starvation"/>
    <property type="evidence" value="ECO:0007669"/>
    <property type="project" value="UniProtKB-ARBA"/>
</dbReference>
<dbReference type="FunFam" id="3.40.50.12780:FF:000024">
    <property type="entry name" value="Nonribosomal siderophore peptide synthase SidC"/>
    <property type="match status" value="2"/>
</dbReference>
<name>A0AAE0DFU0_COLKA</name>
<keyword evidence="4" id="KW-0436">Ligase</keyword>
<feature type="domain" description="Carrier" evidence="7">
    <location>
        <begin position="2157"/>
        <end position="2233"/>
    </location>
</feature>
<dbReference type="Gene3D" id="3.30.559.10">
    <property type="entry name" value="Chloramphenicol acetyltransferase-like domain"/>
    <property type="match status" value="6"/>
</dbReference>
<gene>
    <name evidence="8" type="ORF">CKAH01_11831</name>
</gene>
<dbReference type="InterPro" id="IPR023213">
    <property type="entry name" value="CAT-like_dom_sf"/>
</dbReference>
<dbReference type="GO" id="GO:0031169">
    <property type="term" value="P:ferrichrome biosynthetic process"/>
    <property type="evidence" value="ECO:0007669"/>
    <property type="project" value="UniProtKB-ARBA"/>
</dbReference>
<dbReference type="InterPro" id="IPR045851">
    <property type="entry name" value="AMP-bd_C_sf"/>
</dbReference>
<evidence type="ECO:0000313" key="9">
    <source>
        <dbReference type="Proteomes" id="UP001281614"/>
    </source>
</evidence>
<evidence type="ECO:0000256" key="6">
    <source>
        <dbReference type="SAM" id="MobiDB-lite"/>
    </source>
</evidence>
<dbReference type="InterPro" id="IPR020845">
    <property type="entry name" value="AMP-binding_CS"/>
</dbReference>
<dbReference type="Gene3D" id="3.30.559.30">
    <property type="entry name" value="Nonribosomal peptide synthetase, condensation domain"/>
    <property type="match status" value="6"/>
</dbReference>
<comment type="caution">
    <text evidence="8">The sequence shown here is derived from an EMBL/GenBank/DDBJ whole genome shotgun (WGS) entry which is preliminary data.</text>
</comment>
<feature type="domain" description="Carrier" evidence="7">
    <location>
        <begin position="3793"/>
        <end position="3866"/>
    </location>
</feature>
<dbReference type="InterPro" id="IPR001242">
    <property type="entry name" value="Condensation_dom"/>
</dbReference>
<accession>A0AAE0DFU0</accession>
<feature type="domain" description="Carrier" evidence="7">
    <location>
        <begin position="540"/>
        <end position="613"/>
    </location>
</feature>
<keyword evidence="2" id="KW-0596">Phosphopantetheine</keyword>
<dbReference type="SMART" id="SM01294">
    <property type="entry name" value="PKS_PP_betabranch"/>
    <property type="match status" value="1"/>
</dbReference>
<dbReference type="PANTHER" id="PTHR45527">
    <property type="entry name" value="NONRIBOSOMAL PEPTIDE SYNTHETASE"/>
    <property type="match status" value="1"/>
</dbReference>
<comment type="pathway">
    <text evidence="1">Siderophore biosynthesis.</text>
</comment>
<evidence type="ECO:0000256" key="1">
    <source>
        <dbReference type="ARBA" id="ARBA00004924"/>
    </source>
</evidence>
<dbReference type="SMART" id="SM00823">
    <property type="entry name" value="PKS_PP"/>
    <property type="match status" value="6"/>
</dbReference>
<dbReference type="GO" id="GO:0016874">
    <property type="term" value="F:ligase activity"/>
    <property type="evidence" value="ECO:0007669"/>
    <property type="project" value="UniProtKB-KW"/>
</dbReference>
<dbReference type="SUPFAM" id="SSF56801">
    <property type="entry name" value="Acetyl-CoA synthetase-like"/>
    <property type="match status" value="3"/>
</dbReference>
<protein>
    <submittedName>
        <fullName evidence="8">Peptide synthetase</fullName>
    </submittedName>
</protein>
<dbReference type="EMBL" id="VYYT01000014">
    <property type="protein sequence ID" value="KAK2777967.1"/>
    <property type="molecule type" value="Genomic_DNA"/>
</dbReference>
<dbReference type="GO" id="GO:0005737">
    <property type="term" value="C:cytoplasm"/>
    <property type="evidence" value="ECO:0007669"/>
    <property type="project" value="TreeGrafter"/>
</dbReference>
<evidence type="ECO:0000256" key="2">
    <source>
        <dbReference type="ARBA" id="ARBA00022450"/>
    </source>
</evidence>
<dbReference type="InterPro" id="IPR042099">
    <property type="entry name" value="ANL_N_sf"/>
</dbReference>
<dbReference type="InterPro" id="IPR010071">
    <property type="entry name" value="AA_adenyl_dom"/>
</dbReference>
<dbReference type="PROSITE" id="PS50075">
    <property type="entry name" value="CARRIER"/>
    <property type="match status" value="6"/>
</dbReference>
<dbReference type="Proteomes" id="UP001281614">
    <property type="component" value="Unassembled WGS sequence"/>
</dbReference>
<dbReference type="PANTHER" id="PTHR45527:SF1">
    <property type="entry name" value="FATTY ACID SYNTHASE"/>
    <property type="match status" value="1"/>
</dbReference>
<feature type="compositionally biased region" description="Polar residues" evidence="6">
    <location>
        <begin position="3755"/>
        <end position="3771"/>
    </location>
</feature>
<dbReference type="FunFam" id="3.40.50.980:FF:000001">
    <property type="entry name" value="Non-ribosomal peptide synthetase"/>
    <property type="match status" value="1"/>
</dbReference>
<keyword evidence="3" id="KW-0597">Phosphoprotein</keyword>
<dbReference type="InterPro" id="IPR036736">
    <property type="entry name" value="ACP-like_sf"/>
</dbReference>
<dbReference type="Pfam" id="PF00550">
    <property type="entry name" value="PP-binding"/>
    <property type="match status" value="6"/>
</dbReference>
<dbReference type="Gene3D" id="3.40.50.12780">
    <property type="entry name" value="N-terminal domain of ligase-like"/>
    <property type="match status" value="3"/>
</dbReference>
<dbReference type="InterPro" id="IPR009081">
    <property type="entry name" value="PP-bd_ACP"/>
</dbReference>
<dbReference type="Pfam" id="PF00668">
    <property type="entry name" value="Condensation"/>
    <property type="match status" value="6"/>
</dbReference>
<dbReference type="Gene3D" id="3.30.300.30">
    <property type="match status" value="3"/>
</dbReference>
<reference evidence="8" key="1">
    <citation type="submission" date="2023-02" db="EMBL/GenBank/DDBJ databases">
        <title>Colletotrichum kahawae CIFC_Que2 genome sequencing and assembly.</title>
        <authorList>
            <person name="Baroncelli R."/>
        </authorList>
    </citation>
    <scope>NUCLEOTIDE SEQUENCE</scope>
    <source>
        <strain evidence="8">CIFC_Que2</strain>
    </source>
</reference>
<dbReference type="InterPro" id="IPR006162">
    <property type="entry name" value="Ppantetheine_attach_site"/>
</dbReference>